<feature type="compositionally biased region" description="Low complexity" evidence="2">
    <location>
        <begin position="1280"/>
        <end position="1293"/>
    </location>
</feature>
<evidence type="ECO:0000256" key="1">
    <source>
        <dbReference type="SAM" id="Coils"/>
    </source>
</evidence>
<dbReference type="RefSeq" id="XP_001008292.1">
    <property type="nucleotide sequence ID" value="XM_001008292.1"/>
</dbReference>
<keyword evidence="1" id="KW-0175">Coiled coil</keyword>
<dbReference type="OMA" id="ECINIYQ"/>
<sequence length="1311" mass="152428">MKLSFVSAQSQNSVIFSPTQSYAVQSFNNTSKSTDTATQQLANQQKQQLKGQNNFVSFQNIQINSPPNNKMNENKQLSLSYKSLLLQSPNQTTQISTVSGRDNFQKNLSNSFTKSPKQVTFSDDKNDLQKFTQDVINPYNLREARQRQQYPLLQQQQQLSKSDKILVEENIQNDNSNYSNKNALFLIPKSQIQNSSEELTQESSEKQSINQNYTGFKYNKNQNDEYEISKHNKGYFLSNNCVGERSVIKEVTEEDSDIKAKINHEQNSEFEESSPKFDLLQQSLMNKEYMEFKNQQQSVFKLPTAQENIDKQEQIKNVIVGNKKISMIKNNIKNRLAELEKRIEDANKNNGELHEQLDKIDNHNLQESTSELEDFSNNNSKFMKSFSQNKDIDSNKITPRISNNDEQHQLKSNQINQNTQLFQKTIKYENLNQNPYLNQQSNNFATQKNIFENRELQQNIHENSLVSSNINNSRRHSQEGKQNVIDQSKQFRNNDQNRENTQTTSRDDQSNISALVRDFSHIADNKKVNDSSYHNNQNSFSIASDYKKQFIPFQENSKPIQQSLPQSSSGTNVNQQAQNLPPYHHHHNFSFRDRNINSENDRYLSNIEQKKEKNDDEFTKYYINVQQKIKEYKENSINSSKQLNQSNENSQEQIRQELLNNSQNKYIQSDQLKLNDNKDLIRSMAGCNNKNDGINGFRRGYQLDKFMRDQQIVQNKRTQQNYDRSRKSYQKSKSHSKDLNDQNELNNSNLSKTASLNRSSSELKTMLNDDLNRSLNKHQQLKQIKDQIVDEIGKQKLRLSFEKQGKTQILNDSMGREQLNSKSQQNNSCKIQIYSNCNNLSSSFTNKSDYSNQVYKQNNQQTHFINQDANTYQNILQSEQDSKQQTSTLQKQHSQNSFTQQQTPSSSSQRNNSFKVKSHENQINNSSNNISKQNYNNYLKDIQNNSSRSALETHNFTDRLENGNIPSGQQQENVIGCKNDTKELEKQTFLENVKDQANHDKNQYDFKENKLYQAVKNQLQEKADSQNIANKSTAQVTKLENKPLQEKVNDVEYNNSKLNHTNNSYNQSDVSFSQNKGRLLVRSIADFQVGSENSKNLVKEQVVFKKKINEIQQEINEKESQMKLQNKITECINIYQNQKKNEQMLQASNRQRSPYNSSNNFFNSSLNNQQYLNKTTQNTLTGLNHTDLEIPSQIDQNKMTNLSMSVSFASPNQRSLSRSKKSVRFLNPQDDKQLVNSIEKAKKAKYQEKVKNIISQKVHNWLNKPSKPQMVFNDSKYRINNKQNNNNNNKQLNSSSTLPKNCYIPQNIYQK</sequence>
<evidence type="ECO:0000256" key="2">
    <source>
        <dbReference type="SAM" id="MobiDB-lite"/>
    </source>
</evidence>
<feature type="compositionally biased region" description="Low complexity" evidence="2">
    <location>
        <begin position="921"/>
        <end position="932"/>
    </location>
</feature>
<evidence type="ECO:0000313" key="3">
    <source>
        <dbReference type="EMBL" id="EAR88047.1"/>
    </source>
</evidence>
<feature type="region of interest" description="Disordered" evidence="2">
    <location>
        <begin position="469"/>
        <end position="511"/>
    </location>
</feature>
<feature type="region of interest" description="Disordered" evidence="2">
    <location>
        <begin position="559"/>
        <end position="581"/>
    </location>
</feature>
<dbReference type="EMBL" id="GG662845">
    <property type="protein sequence ID" value="EAR88047.1"/>
    <property type="molecule type" value="Genomic_DNA"/>
</dbReference>
<dbReference type="KEGG" id="tet:TTHERM_00013130"/>
<feature type="compositionally biased region" description="Polar residues" evidence="2">
    <location>
        <begin position="712"/>
        <end position="722"/>
    </location>
</feature>
<reference evidence="4" key="1">
    <citation type="journal article" date="2006" name="PLoS Biol.">
        <title>Macronuclear genome sequence of the ciliate Tetrahymena thermophila, a model eukaryote.</title>
        <authorList>
            <person name="Eisen J.A."/>
            <person name="Coyne R.S."/>
            <person name="Wu M."/>
            <person name="Wu D."/>
            <person name="Thiagarajan M."/>
            <person name="Wortman J.R."/>
            <person name="Badger J.H."/>
            <person name="Ren Q."/>
            <person name="Amedeo P."/>
            <person name="Jones K.M."/>
            <person name="Tallon L.J."/>
            <person name="Delcher A.L."/>
            <person name="Salzberg S.L."/>
            <person name="Silva J.C."/>
            <person name="Haas B.J."/>
            <person name="Majoros W.H."/>
            <person name="Farzad M."/>
            <person name="Carlton J.M."/>
            <person name="Smith R.K. Jr."/>
            <person name="Garg J."/>
            <person name="Pearlman R.E."/>
            <person name="Karrer K.M."/>
            <person name="Sun L."/>
            <person name="Manning G."/>
            <person name="Elde N.C."/>
            <person name="Turkewitz A.P."/>
            <person name="Asai D.J."/>
            <person name="Wilkes D.E."/>
            <person name="Wang Y."/>
            <person name="Cai H."/>
            <person name="Collins K."/>
            <person name="Stewart B.A."/>
            <person name="Lee S.R."/>
            <person name="Wilamowska K."/>
            <person name="Weinberg Z."/>
            <person name="Ruzzo W.L."/>
            <person name="Wloga D."/>
            <person name="Gaertig J."/>
            <person name="Frankel J."/>
            <person name="Tsao C.-C."/>
            <person name="Gorovsky M.A."/>
            <person name="Keeling P.J."/>
            <person name="Waller R.F."/>
            <person name="Patron N.J."/>
            <person name="Cherry J.M."/>
            <person name="Stover N.A."/>
            <person name="Krieger C.J."/>
            <person name="del Toro C."/>
            <person name="Ryder H.F."/>
            <person name="Williamson S.C."/>
            <person name="Barbeau R.A."/>
            <person name="Hamilton E.P."/>
            <person name="Orias E."/>
        </authorList>
    </citation>
    <scope>NUCLEOTIDE SEQUENCE [LARGE SCALE GENOMIC DNA]</scope>
    <source>
        <strain evidence="4">SB210</strain>
    </source>
</reference>
<feature type="compositionally biased region" description="Polar residues" evidence="2">
    <location>
        <begin position="480"/>
        <end position="504"/>
    </location>
</feature>
<feature type="coiled-coil region" evidence="1">
    <location>
        <begin position="629"/>
        <end position="660"/>
    </location>
</feature>
<feature type="region of interest" description="Disordered" evidence="2">
    <location>
        <begin position="712"/>
        <end position="761"/>
    </location>
</feature>
<dbReference type="InParanoid" id="Q22RS5"/>
<evidence type="ECO:0000313" key="4">
    <source>
        <dbReference type="Proteomes" id="UP000009168"/>
    </source>
</evidence>
<dbReference type="GeneID" id="7823193"/>
<feature type="coiled-coil region" evidence="1">
    <location>
        <begin position="1101"/>
        <end position="1128"/>
    </location>
</feature>
<dbReference type="Proteomes" id="UP000009168">
    <property type="component" value="Unassembled WGS sequence"/>
</dbReference>
<feature type="compositionally biased region" description="Polar residues" evidence="2">
    <location>
        <begin position="742"/>
        <end position="761"/>
    </location>
</feature>
<protein>
    <submittedName>
        <fullName evidence="3">Uncharacterized protein</fullName>
    </submittedName>
</protein>
<feature type="region of interest" description="Disordered" evidence="2">
    <location>
        <begin position="1279"/>
        <end position="1299"/>
    </location>
</feature>
<feature type="compositionally biased region" description="Polar residues" evidence="2">
    <location>
        <begin position="879"/>
        <end position="893"/>
    </location>
</feature>
<feature type="compositionally biased region" description="Polar residues" evidence="2">
    <location>
        <begin position="559"/>
        <end position="579"/>
    </location>
</feature>
<keyword evidence="4" id="KW-1185">Reference proteome</keyword>
<feature type="region of interest" description="Disordered" evidence="2">
    <location>
        <begin position="879"/>
        <end position="932"/>
    </location>
</feature>
<name>Q22RS5_TETTS</name>
<feature type="coiled-coil region" evidence="1">
    <location>
        <begin position="322"/>
        <end position="363"/>
    </location>
</feature>
<feature type="compositionally biased region" description="Low complexity" evidence="2">
    <location>
        <begin position="894"/>
        <end position="914"/>
    </location>
</feature>
<dbReference type="HOGENOM" id="CLU_260738_0_0_1"/>
<accession>Q22RS5</accession>
<gene>
    <name evidence="3" type="ORF">TTHERM_00013130</name>
</gene>
<proteinExistence type="predicted"/>
<organism evidence="3 4">
    <name type="scientific">Tetrahymena thermophila (strain SB210)</name>
    <dbReference type="NCBI Taxonomy" id="312017"/>
    <lineage>
        <taxon>Eukaryota</taxon>
        <taxon>Sar</taxon>
        <taxon>Alveolata</taxon>
        <taxon>Ciliophora</taxon>
        <taxon>Intramacronucleata</taxon>
        <taxon>Oligohymenophorea</taxon>
        <taxon>Hymenostomatida</taxon>
        <taxon>Tetrahymenina</taxon>
        <taxon>Tetrahymenidae</taxon>
        <taxon>Tetrahymena</taxon>
    </lineage>
</organism>